<feature type="region of interest" description="Disordered" evidence="1">
    <location>
        <begin position="88"/>
        <end position="107"/>
    </location>
</feature>
<dbReference type="Pfam" id="PF17765">
    <property type="entry name" value="MLTR_LBD"/>
    <property type="match status" value="1"/>
</dbReference>
<feature type="compositionally biased region" description="Low complexity" evidence="1">
    <location>
        <begin position="90"/>
        <end position="107"/>
    </location>
</feature>
<dbReference type="InterPro" id="IPR010982">
    <property type="entry name" value="Lambda_DNA-bd_dom_sf"/>
</dbReference>
<evidence type="ECO:0000256" key="1">
    <source>
        <dbReference type="SAM" id="MobiDB-lite"/>
    </source>
</evidence>
<sequence>MSAPSPALGAFLRARRDALPPERAGLPAGTGRRGVPGLRREELAGLAGISPEYYTRLEQGRDRNPSPEILAALARALRLDPAATRHLHHLGGQLPPDDPAGPGDAAGRLPAGLRQLLTVWDDVPAVVQNAYLDVLAATPTATALAPFYRPGVNLLRAAFLGDSVRRRYRNAPELLARAVASLRAFADRVPDDPRLGALRDELTAASPQFRTFWERYEVSPPPGGTVEIDHPSVGPLSLEYQRFAVPGLAGTLLVVHTAVPGTPSAAALDLLVREAGEARAES</sequence>
<dbReference type="Pfam" id="PF13560">
    <property type="entry name" value="HTH_31"/>
    <property type="match status" value="1"/>
</dbReference>
<feature type="domain" description="HTH cro/C1-type" evidence="2">
    <location>
        <begin position="37"/>
        <end position="84"/>
    </location>
</feature>
<reference evidence="3" key="1">
    <citation type="submission" date="2022-10" db="EMBL/GenBank/DDBJ databases">
        <title>The complete genomes of actinobacterial strains from the NBC collection.</title>
        <authorList>
            <person name="Joergensen T.S."/>
            <person name="Alvarez Arevalo M."/>
            <person name="Sterndorff E.B."/>
            <person name="Faurdal D."/>
            <person name="Vuksanovic O."/>
            <person name="Mourched A.-S."/>
            <person name="Charusanti P."/>
            <person name="Shaw S."/>
            <person name="Blin K."/>
            <person name="Weber T."/>
        </authorList>
    </citation>
    <scope>NUCLEOTIDE SEQUENCE</scope>
    <source>
        <strain evidence="3">NBC_00008</strain>
    </source>
</reference>
<evidence type="ECO:0000313" key="3">
    <source>
        <dbReference type="EMBL" id="WTW67138.1"/>
    </source>
</evidence>
<dbReference type="PROSITE" id="PS50943">
    <property type="entry name" value="HTH_CROC1"/>
    <property type="match status" value="1"/>
</dbReference>
<proteinExistence type="predicted"/>
<organism evidence="3">
    <name type="scientific">Streptomyces sp. NBC_00008</name>
    <dbReference type="NCBI Taxonomy" id="2903610"/>
    <lineage>
        <taxon>Bacteria</taxon>
        <taxon>Bacillati</taxon>
        <taxon>Actinomycetota</taxon>
        <taxon>Actinomycetes</taxon>
        <taxon>Kitasatosporales</taxon>
        <taxon>Streptomycetaceae</taxon>
        <taxon>Streptomyces</taxon>
    </lineage>
</organism>
<dbReference type="PANTHER" id="PTHR35010">
    <property type="entry name" value="BLL4672 PROTEIN-RELATED"/>
    <property type="match status" value="1"/>
</dbReference>
<dbReference type="Gene3D" id="3.30.450.180">
    <property type="match status" value="1"/>
</dbReference>
<dbReference type="EMBL" id="CP108313">
    <property type="protein sequence ID" value="WTW67138.1"/>
    <property type="molecule type" value="Genomic_DNA"/>
</dbReference>
<name>A0AAU2VIH0_9ACTN</name>
<dbReference type="AlphaFoldDB" id="A0AAU2VIH0"/>
<gene>
    <name evidence="3" type="ORF">OG398_02030</name>
</gene>
<dbReference type="GO" id="GO:0003677">
    <property type="term" value="F:DNA binding"/>
    <property type="evidence" value="ECO:0007669"/>
    <property type="project" value="InterPro"/>
</dbReference>
<accession>A0AAU2VIH0</accession>
<evidence type="ECO:0000259" key="2">
    <source>
        <dbReference type="PROSITE" id="PS50943"/>
    </source>
</evidence>
<dbReference type="PANTHER" id="PTHR35010:SF2">
    <property type="entry name" value="BLL4672 PROTEIN"/>
    <property type="match status" value="1"/>
</dbReference>
<dbReference type="InterPro" id="IPR001387">
    <property type="entry name" value="Cro/C1-type_HTH"/>
</dbReference>
<protein>
    <submittedName>
        <fullName evidence="3">Helix-turn-helix transcriptional regulator</fullName>
    </submittedName>
</protein>
<dbReference type="SUPFAM" id="SSF47413">
    <property type="entry name" value="lambda repressor-like DNA-binding domains"/>
    <property type="match status" value="1"/>
</dbReference>
<feature type="region of interest" description="Disordered" evidence="1">
    <location>
        <begin position="14"/>
        <end position="36"/>
    </location>
</feature>
<dbReference type="InterPro" id="IPR041413">
    <property type="entry name" value="MLTR_LBD"/>
</dbReference>
<dbReference type="SMART" id="SM00530">
    <property type="entry name" value="HTH_XRE"/>
    <property type="match status" value="1"/>
</dbReference>
<dbReference type="CDD" id="cd00093">
    <property type="entry name" value="HTH_XRE"/>
    <property type="match status" value="1"/>
</dbReference>
<dbReference type="Gene3D" id="1.10.260.40">
    <property type="entry name" value="lambda repressor-like DNA-binding domains"/>
    <property type="match status" value="1"/>
</dbReference>